<evidence type="ECO:0000313" key="7">
    <source>
        <dbReference type="EMBL" id="OXA46761.1"/>
    </source>
</evidence>
<dbReference type="InterPro" id="IPR003591">
    <property type="entry name" value="Leu-rich_rpt_typical-subtyp"/>
</dbReference>
<evidence type="ECO:0000313" key="8">
    <source>
        <dbReference type="Proteomes" id="UP000198287"/>
    </source>
</evidence>
<reference evidence="7 8" key="1">
    <citation type="submission" date="2015-12" db="EMBL/GenBank/DDBJ databases">
        <title>The genome of Folsomia candida.</title>
        <authorList>
            <person name="Faddeeva A."/>
            <person name="Derks M.F."/>
            <person name="Anvar Y."/>
            <person name="Smit S."/>
            <person name="Van Straalen N."/>
            <person name="Roelofs D."/>
        </authorList>
    </citation>
    <scope>NUCLEOTIDE SEQUENCE [LARGE SCALE GENOMIC DNA]</scope>
    <source>
        <strain evidence="7 8">VU population</strain>
        <tissue evidence="7">Whole body</tissue>
    </source>
</reference>
<dbReference type="SMART" id="SM00365">
    <property type="entry name" value="LRR_SD22"/>
    <property type="match status" value="5"/>
</dbReference>
<organism evidence="7 8">
    <name type="scientific">Folsomia candida</name>
    <name type="common">Springtail</name>
    <dbReference type="NCBI Taxonomy" id="158441"/>
    <lineage>
        <taxon>Eukaryota</taxon>
        <taxon>Metazoa</taxon>
        <taxon>Ecdysozoa</taxon>
        <taxon>Arthropoda</taxon>
        <taxon>Hexapoda</taxon>
        <taxon>Collembola</taxon>
        <taxon>Entomobryomorpha</taxon>
        <taxon>Isotomoidea</taxon>
        <taxon>Isotomidae</taxon>
        <taxon>Proisotominae</taxon>
        <taxon>Folsomia</taxon>
    </lineage>
</organism>
<dbReference type="OrthoDB" id="1421090at2759"/>
<dbReference type="STRING" id="158441.A0A226DQ15"/>
<evidence type="ECO:0000256" key="3">
    <source>
        <dbReference type="ARBA" id="ARBA00022737"/>
    </source>
</evidence>
<comment type="caution">
    <text evidence="7">The sequence shown here is derived from an EMBL/GenBank/DDBJ whole genome shotgun (WGS) entry which is preliminary data.</text>
</comment>
<dbReference type="EMBL" id="LNIX01000014">
    <property type="protein sequence ID" value="OXA46761.1"/>
    <property type="molecule type" value="Genomic_DNA"/>
</dbReference>
<evidence type="ECO:0000256" key="2">
    <source>
        <dbReference type="ARBA" id="ARBA00022729"/>
    </source>
</evidence>
<dbReference type="SMART" id="SM00369">
    <property type="entry name" value="LRR_TYP"/>
    <property type="match status" value="9"/>
</dbReference>
<dbReference type="PRINTS" id="PR00019">
    <property type="entry name" value="LEURICHRPT"/>
</dbReference>
<protein>
    <submittedName>
        <fullName evidence="7">Protein toll</fullName>
    </submittedName>
</protein>
<dbReference type="Gene3D" id="3.80.10.10">
    <property type="entry name" value="Ribonuclease Inhibitor"/>
    <property type="match status" value="4"/>
</dbReference>
<feature type="transmembrane region" description="Helical" evidence="5">
    <location>
        <begin position="9"/>
        <end position="30"/>
    </location>
</feature>
<name>A0A226DQ15_FOLCA</name>
<dbReference type="InterPro" id="IPR001611">
    <property type="entry name" value="Leu-rich_rpt"/>
</dbReference>
<dbReference type="Proteomes" id="UP000198287">
    <property type="component" value="Unassembled WGS sequence"/>
</dbReference>
<feature type="domain" description="LRRCT" evidence="6">
    <location>
        <begin position="680"/>
        <end position="730"/>
    </location>
</feature>
<keyword evidence="5" id="KW-1133">Transmembrane helix</keyword>
<accession>A0A226DQ15</accession>
<evidence type="ECO:0000256" key="1">
    <source>
        <dbReference type="ARBA" id="ARBA00022614"/>
    </source>
</evidence>
<keyword evidence="2" id="KW-0732">Signal</keyword>
<dbReference type="PROSITE" id="PS51450">
    <property type="entry name" value="LRR"/>
    <property type="match status" value="4"/>
</dbReference>
<keyword evidence="8" id="KW-1185">Reference proteome</keyword>
<dbReference type="PANTHER" id="PTHR24373">
    <property type="entry name" value="SLIT RELATED LEUCINE-RICH REPEAT NEURONAL PROTEIN"/>
    <property type="match status" value="1"/>
</dbReference>
<keyword evidence="5" id="KW-0472">Membrane</keyword>
<proteinExistence type="predicted"/>
<dbReference type="InterPro" id="IPR000483">
    <property type="entry name" value="Cys-rich_flank_reg_C"/>
</dbReference>
<feature type="transmembrane region" description="Helical" evidence="5">
    <location>
        <begin position="899"/>
        <end position="920"/>
    </location>
</feature>
<evidence type="ECO:0000259" key="6">
    <source>
        <dbReference type="SMART" id="SM00082"/>
    </source>
</evidence>
<evidence type="ECO:0000256" key="5">
    <source>
        <dbReference type="SAM" id="Phobius"/>
    </source>
</evidence>
<dbReference type="Pfam" id="PF13855">
    <property type="entry name" value="LRR_8"/>
    <property type="match status" value="4"/>
</dbReference>
<feature type="compositionally biased region" description="Polar residues" evidence="4">
    <location>
        <begin position="327"/>
        <end position="338"/>
    </location>
</feature>
<keyword evidence="5" id="KW-0812">Transmembrane</keyword>
<gene>
    <name evidence="7" type="ORF">Fcan01_18460</name>
</gene>
<keyword evidence="3" id="KW-0677">Repeat</keyword>
<dbReference type="OMA" id="FINANIY"/>
<dbReference type="SUPFAM" id="SSF52058">
    <property type="entry name" value="L domain-like"/>
    <property type="match status" value="2"/>
</dbReference>
<dbReference type="InterPro" id="IPR050328">
    <property type="entry name" value="Dev_Immune_Receptor"/>
</dbReference>
<dbReference type="SMART" id="SM00082">
    <property type="entry name" value="LRRCT"/>
    <property type="match status" value="1"/>
</dbReference>
<feature type="region of interest" description="Disordered" evidence="4">
    <location>
        <begin position="325"/>
        <end position="388"/>
    </location>
</feature>
<feature type="compositionally biased region" description="Low complexity" evidence="4">
    <location>
        <begin position="339"/>
        <end position="351"/>
    </location>
</feature>
<sequence>MVVQRHSSCYIFSFFGIFLHCFVCCFGSYFNCDPVNQGHYCLCSQSEPRVWDIQCPARILEVYPVALKLSISHLDPEEANLRIVCDPNKSHFGWRLVQGVDFDNDITFSITSLEISYCPLISTVLKLDPEDIQSFSYQSWRENVTFPPDFLKVMPNLENLDLTNNDLDSLPSFQDLQFLTRLQLFSNRLTTIPNDTFTHNFHLEEIRLGSNRLSKLDMTIFPSSLIFLDLADNRITTITNQSFVNLFGLQVLNLNSNPLEHVESGVFSPLKNLTELSLDYSKLLSPPVLKNLPKLTNLSISYSLFSSTHELVTTLTPLLLQKEDTEVTTGNSETTNFYTSTTPLTTMTSPPDYKEDGDGEVISENETPGGRSDADDGDDYESNNNSKQKTKVISEELIGDLYSLRKLILINDDLKSLTWLGYLPNLTDLVLSRNQLQVIPSGFFRNLPSVVYVDFSKNSINELNEMDARFMTYLDLSNNFLRILDHDYFKHLRQLRVLLLSTNKASGIEYVHPRTFQNLESLTILDLSNNRISFETGPPSMTHAMRTGGLDMMMMAMSSTMMPTTTMSAGSDEVEEKLDEIQPHNQSPLQYLTKVERINLKNNLINKVFMDWTFVPTNLKSLDLSRNQIKSLHPRDLYFVSQDVRFDLRYNEIADVDMDFADLLLDPLENKNVVVLLDGNPIDCDCHAISFKKFSVKSYHLQYSDLRCASPPTLEGRKFSEIEAKDLRCMLSQSCPIGCSCWELPSENLIKMDCNSLNFLSSQNVTSLKNFTDVYEPLEFEIDISNRNMQHITESITQSITSQFRFVNLTQSGLLSLDFLAGLHPSNNVTKFALSKNRFKCDGCKFQKLWWTNFKRIVDIRNVTCILGENDGSNEGQTLFFQDIVRSSMCSENAISDEIRWLVISLAIVIPVIISTMICMTRLHKGRGNTNASSKIRRLESMVGSQSRAYATTRSKVVDLDSSNF</sequence>
<evidence type="ECO:0000256" key="4">
    <source>
        <dbReference type="SAM" id="MobiDB-lite"/>
    </source>
</evidence>
<keyword evidence="1" id="KW-0433">Leucine-rich repeat</keyword>
<dbReference type="AlphaFoldDB" id="A0A226DQ15"/>
<dbReference type="PANTHER" id="PTHR24373:SF275">
    <property type="entry name" value="TIR DOMAIN-CONTAINING PROTEIN"/>
    <property type="match status" value="1"/>
</dbReference>
<dbReference type="InterPro" id="IPR032675">
    <property type="entry name" value="LRR_dom_sf"/>
</dbReference>